<evidence type="ECO:0000313" key="5">
    <source>
        <dbReference type="Proteomes" id="UP001218034"/>
    </source>
</evidence>
<dbReference type="InterPro" id="IPR050097">
    <property type="entry name" value="Ferredoxin-NADP_redctase_2"/>
</dbReference>
<protein>
    <submittedName>
        <fullName evidence="4">Thioredoxin reductase</fullName>
        <ecNumber evidence="4">1.8.1.9</ecNumber>
    </submittedName>
</protein>
<dbReference type="Proteomes" id="UP001218034">
    <property type="component" value="Chromosome"/>
</dbReference>
<dbReference type="InterPro" id="IPR023753">
    <property type="entry name" value="FAD/NAD-binding_dom"/>
</dbReference>
<sequence length="185" mass="19824">MTKIAVIGGGLSGIQAAVMTAKAGEETVVFDTGESLVQNTSNIKNLVGHDSVGGHELLRKGKDKLESFGGKIIDEKVVSLDRDEDSFTVKTEESEYSADYIIVASAGELDYLGDFVEFEEGVEGPYMMEKHVVTDSANKAADRIYAAGLANTWEYQTSVALGDGSKAAVNLLSDIYGEPYTDHDT</sequence>
<organism evidence="4 5">
    <name type="scientific">Candidatus Nanohalococcus occultus</name>
    <dbReference type="NCBI Taxonomy" id="2978047"/>
    <lineage>
        <taxon>Archaea</taxon>
        <taxon>Candidatus Nanohalarchaeota</taxon>
        <taxon>Candidatus Nanohalarchaeota incertae sedis</taxon>
        <taxon>Candidatus Nanohalococcus</taxon>
    </lineage>
</organism>
<dbReference type="EC" id="1.8.1.9" evidence="4"/>
<dbReference type="PRINTS" id="PR00469">
    <property type="entry name" value="PNDRDTASEII"/>
</dbReference>
<dbReference type="EMBL" id="CP104395">
    <property type="protein sequence ID" value="WEL19534.1"/>
    <property type="molecule type" value="Genomic_DNA"/>
</dbReference>
<feature type="domain" description="FAD/NAD(P)-binding" evidence="3">
    <location>
        <begin position="3"/>
        <end position="105"/>
    </location>
</feature>
<dbReference type="Gene3D" id="3.50.50.60">
    <property type="entry name" value="FAD/NAD(P)-binding domain"/>
    <property type="match status" value="1"/>
</dbReference>
<evidence type="ECO:0000256" key="1">
    <source>
        <dbReference type="ARBA" id="ARBA00022630"/>
    </source>
</evidence>
<dbReference type="RefSeq" id="WP_347722404.1">
    <property type="nucleotide sequence ID" value="NZ_CP104395.1"/>
</dbReference>
<name>A0ABY8CE91_9ARCH</name>
<dbReference type="SUPFAM" id="SSF51905">
    <property type="entry name" value="FAD/NAD(P)-binding domain"/>
    <property type="match status" value="1"/>
</dbReference>
<accession>A0ABY8CE91</accession>
<keyword evidence="1" id="KW-0285">Flavoprotein</keyword>
<proteinExistence type="predicted"/>
<evidence type="ECO:0000313" key="4">
    <source>
        <dbReference type="EMBL" id="WEL19534.1"/>
    </source>
</evidence>
<keyword evidence="2 4" id="KW-0560">Oxidoreductase</keyword>
<evidence type="ECO:0000259" key="3">
    <source>
        <dbReference type="Pfam" id="PF07992"/>
    </source>
</evidence>
<reference evidence="4 5" key="1">
    <citation type="submission" date="2022-09" db="EMBL/GenBank/DDBJ databases">
        <title>Xylan utilization by haloarchaea-nanohaloarchaea associations.</title>
        <authorList>
            <person name="Yakimov M."/>
        </authorList>
    </citation>
    <scope>NUCLEOTIDE SEQUENCE [LARGE SCALE GENOMIC DNA]</scope>
    <source>
        <strain evidence="4 5">SVXNc</strain>
    </source>
</reference>
<evidence type="ECO:0000256" key="2">
    <source>
        <dbReference type="ARBA" id="ARBA00023002"/>
    </source>
</evidence>
<dbReference type="PANTHER" id="PTHR48105">
    <property type="entry name" value="THIOREDOXIN REDUCTASE 1-RELATED-RELATED"/>
    <property type="match status" value="1"/>
</dbReference>
<dbReference type="GeneID" id="90589953"/>
<keyword evidence="5" id="KW-1185">Reference proteome</keyword>
<dbReference type="InterPro" id="IPR036188">
    <property type="entry name" value="FAD/NAD-bd_sf"/>
</dbReference>
<dbReference type="GO" id="GO:0004791">
    <property type="term" value="F:thioredoxin-disulfide reductase (NADPH) activity"/>
    <property type="evidence" value="ECO:0007669"/>
    <property type="project" value="UniProtKB-EC"/>
</dbReference>
<dbReference type="Pfam" id="PF07992">
    <property type="entry name" value="Pyr_redox_2"/>
    <property type="match status" value="1"/>
</dbReference>
<gene>
    <name evidence="4" type="primary">trxB</name>
    <name evidence="4" type="ORF">SVXNc_0516</name>
</gene>